<dbReference type="SUPFAM" id="SSF48452">
    <property type="entry name" value="TPR-like"/>
    <property type="match status" value="1"/>
</dbReference>
<dbReference type="STRING" id="398767.Glov_3375"/>
<dbReference type="HOGENOM" id="CLU_908397_0_0_7"/>
<dbReference type="SMART" id="SM00028">
    <property type="entry name" value="TPR"/>
    <property type="match status" value="5"/>
</dbReference>
<dbReference type="Pfam" id="PF13431">
    <property type="entry name" value="TPR_17"/>
    <property type="match status" value="1"/>
</dbReference>
<dbReference type="RefSeq" id="WP_012471405.1">
    <property type="nucleotide sequence ID" value="NC_010814.1"/>
</dbReference>
<dbReference type="eggNOG" id="COG0457">
    <property type="taxonomic scope" value="Bacteria"/>
</dbReference>
<dbReference type="Gene3D" id="1.25.40.10">
    <property type="entry name" value="Tetratricopeptide repeat domain"/>
    <property type="match status" value="2"/>
</dbReference>
<evidence type="ECO:0000313" key="2">
    <source>
        <dbReference type="EMBL" id="ACD97081.1"/>
    </source>
</evidence>
<sequence>MTTSVIPYNQYEAQNAYQRLRTCLSRESAEAIAEIKTFLKMFPDVPLAHNDLGVLYHQSGNDLLALAHYEKANRLQPNNPTVIKNLAEFYFVVLGWTDDAIEMLTELLNAWPNDFEILTALGNISETVGQPEEARAFYRKANQLEPGNAEVREILARLDGPVSAAEYRQPALLPQQDEELAPLQQLLAQNPASALAHNNLGIVYSRRGEYDQARFHHEQAVKCEPANLMYRKNLADLYYTACGMIDEAVEIYTQLIKEYPNDVEVLTALAIFSKEAKLPEQSRIFINKVLALQPWNTEARTFLSGV</sequence>
<dbReference type="KEGG" id="glo:Glov_3375"/>
<dbReference type="Proteomes" id="UP000002420">
    <property type="component" value="Chromosome"/>
</dbReference>
<dbReference type="PANTHER" id="PTHR12558:SF13">
    <property type="entry name" value="CELL DIVISION CYCLE PROTEIN 27 HOMOLOG"/>
    <property type="match status" value="1"/>
</dbReference>
<dbReference type="EMBL" id="CP001089">
    <property type="protein sequence ID" value="ACD97081.1"/>
    <property type="molecule type" value="Genomic_DNA"/>
</dbReference>
<name>B3EBP2_TRIL1</name>
<dbReference type="PROSITE" id="PS50005">
    <property type="entry name" value="TPR"/>
    <property type="match status" value="3"/>
</dbReference>
<dbReference type="OrthoDB" id="5394592at2"/>
<reference evidence="2 3" key="1">
    <citation type="submission" date="2008-05" db="EMBL/GenBank/DDBJ databases">
        <title>Complete sequence of chromosome of Geobacter lovleyi SZ.</title>
        <authorList>
            <consortium name="US DOE Joint Genome Institute"/>
            <person name="Lucas S."/>
            <person name="Copeland A."/>
            <person name="Lapidus A."/>
            <person name="Glavina del Rio T."/>
            <person name="Dalin E."/>
            <person name="Tice H."/>
            <person name="Bruce D."/>
            <person name="Goodwin L."/>
            <person name="Pitluck S."/>
            <person name="Chertkov O."/>
            <person name="Meincke L."/>
            <person name="Brettin T."/>
            <person name="Detter J.C."/>
            <person name="Han C."/>
            <person name="Tapia R."/>
            <person name="Kuske C.R."/>
            <person name="Schmutz J."/>
            <person name="Larimer F."/>
            <person name="Land M."/>
            <person name="Hauser L."/>
            <person name="Kyrpides N."/>
            <person name="Mikhailova N."/>
            <person name="Sung Y."/>
            <person name="Fletcher K.E."/>
            <person name="Ritalahti K.M."/>
            <person name="Loeffler F.E."/>
            <person name="Richardson P."/>
        </authorList>
    </citation>
    <scope>NUCLEOTIDE SEQUENCE [LARGE SCALE GENOMIC DNA]</scope>
    <source>
        <strain evidence="3">ATCC BAA-1151 / DSM 17278 / SZ</strain>
    </source>
</reference>
<protein>
    <submittedName>
        <fullName evidence="2">Tetratricopeptide TPR_2 repeat protein</fullName>
    </submittedName>
</protein>
<dbReference type="PANTHER" id="PTHR12558">
    <property type="entry name" value="CELL DIVISION CYCLE 16,23,27"/>
    <property type="match status" value="1"/>
</dbReference>
<proteinExistence type="predicted"/>
<gene>
    <name evidence="2" type="ordered locus">Glov_3375</name>
</gene>
<keyword evidence="3" id="KW-1185">Reference proteome</keyword>
<organism evidence="2 3">
    <name type="scientific">Trichlorobacter lovleyi (strain ATCC BAA-1151 / DSM 17278 / SZ)</name>
    <name type="common">Geobacter lovleyi</name>
    <dbReference type="NCBI Taxonomy" id="398767"/>
    <lineage>
        <taxon>Bacteria</taxon>
        <taxon>Pseudomonadati</taxon>
        <taxon>Thermodesulfobacteriota</taxon>
        <taxon>Desulfuromonadia</taxon>
        <taxon>Geobacterales</taxon>
        <taxon>Geobacteraceae</taxon>
        <taxon>Trichlorobacter</taxon>
    </lineage>
</organism>
<dbReference type="AlphaFoldDB" id="B3EBP2"/>
<dbReference type="Pfam" id="PF13432">
    <property type="entry name" value="TPR_16"/>
    <property type="match status" value="1"/>
</dbReference>
<feature type="repeat" description="TPR" evidence="1">
    <location>
        <begin position="194"/>
        <end position="227"/>
    </location>
</feature>
<feature type="repeat" description="TPR" evidence="1">
    <location>
        <begin position="46"/>
        <end position="79"/>
    </location>
</feature>
<dbReference type="Pfam" id="PF13174">
    <property type="entry name" value="TPR_6"/>
    <property type="match status" value="1"/>
</dbReference>
<dbReference type="InterPro" id="IPR011990">
    <property type="entry name" value="TPR-like_helical_dom_sf"/>
</dbReference>
<evidence type="ECO:0000313" key="3">
    <source>
        <dbReference type="Proteomes" id="UP000002420"/>
    </source>
</evidence>
<keyword evidence="1" id="KW-0802">TPR repeat</keyword>
<feature type="repeat" description="TPR" evidence="1">
    <location>
        <begin position="115"/>
        <end position="148"/>
    </location>
</feature>
<dbReference type="Pfam" id="PF14559">
    <property type="entry name" value="TPR_19"/>
    <property type="match status" value="1"/>
</dbReference>
<evidence type="ECO:0000256" key="1">
    <source>
        <dbReference type="PROSITE-ProRule" id="PRU00339"/>
    </source>
</evidence>
<dbReference type="InterPro" id="IPR019734">
    <property type="entry name" value="TPR_rpt"/>
</dbReference>
<accession>B3EBP2</accession>